<reference evidence="2" key="1">
    <citation type="submission" date="2020-08" db="EMBL/GenBank/DDBJ databases">
        <title>Genome sequencing and assembly of the red palm weevil Rhynchophorus ferrugineus.</title>
        <authorList>
            <person name="Dias G.B."/>
            <person name="Bergman C.M."/>
            <person name="Manee M."/>
        </authorList>
    </citation>
    <scope>NUCLEOTIDE SEQUENCE</scope>
    <source>
        <strain evidence="2">AA-2017</strain>
        <tissue evidence="2">Whole larva</tissue>
    </source>
</reference>
<name>A0A834IAV1_RHYFE</name>
<dbReference type="AlphaFoldDB" id="A0A834IAV1"/>
<gene>
    <name evidence="2" type="ORF">GWI33_010382</name>
</gene>
<comment type="caution">
    <text evidence="2">The sequence shown here is derived from an EMBL/GenBank/DDBJ whole genome shotgun (WGS) entry which is preliminary data.</text>
</comment>
<sequence>MKFYIRIVQFTNELMDKSLFNTTKPYPKTDSNYPIAEKKEAHEVNLDDCDRSLHHKCTKNKPTPAKWLTPWLTPTPSTSEAAKPANFKTPKQPVPKTSAEATESTAINTRKRNFPESGNPIRILNQSRFKSNAAQKNQFNVLTAKVTATPQTTVTQTPGASRTPDENLRKRKKISSQMPHLATYSQLFWL</sequence>
<accession>A0A834IAV1</accession>
<dbReference type="Proteomes" id="UP000625711">
    <property type="component" value="Unassembled WGS sequence"/>
</dbReference>
<evidence type="ECO:0000313" key="2">
    <source>
        <dbReference type="EMBL" id="KAF7276379.1"/>
    </source>
</evidence>
<organism evidence="2 3">
    <name type="scientific">Rhynchophorus ferrugineus</name>
    <name type="common">Red palm weevil</name>
    <name type="synonym">Curculio ferrugineus</name>
    <dbReference type="NCBI Taxonomy" id="354439"/>
    <lineage>
        <taxon>Eukaryota</taxon>
        <taxon>Metazoa</taxon>
        <taxon>Ecdysozoa</taxon>
        <taxon>Arthropoda</taxon>
        <taxon>Hexapoda</taxon>
        <taxon>Insecta</taxon>
        <taxon>Pterygota</taxon>
        <taxon>Neoptera</taxon>
        <taxon>Endopterygota</taxon>
        <taxon>Coleoptera</taxon>
        <taxon>Polyphaga</taxon>
        <taxon>Cucujiformia</taxon>
        <taxon>Curculionidae</taxon>
        <taxon>Dryophthorinae</taxon>
        <taxon>Rhynchophorus</taxon>
    </lineage>
</organism>
<evidence type="ECO:0000313" key="3">
    <source>
        <dbReference type="Proteomes" id="UP000625711"/>
    </source>
</evidence>
<evidence type="ECO:0000256" key="1">
    <source>
        <dbReference type="SAM" id="MobiDB-lite"/>
    </source>
</evidence>
<dbReference type="EMBL" id="JAACXV010007135">
    <property type="protein sequence ID" value="KAF7276379.1"/>
    <property type="molecule type" value="Genomic_DNA"/>
</dbReference>
<keyword evidence="3" id="KW-1185">Reference proteome</keyword>
<proteinExistence type="predicted"/>
<feature type="region of interest" description="Disordered" evidence="1">
    <location>
        <begin position="68"/>
        <end position="105"/>
    </location>
</feature>
<protein>
    <submittedName>
        <fullName evidence="2">Uncharacterized protein</fullName>
    </submittedName>
</protein>
<feature type="compositionally biased region" description="Low complexity" evidence="1">
    <location>
        <begin position="68"/>
        <end position="79"/>
    </location>
</feature>